<organism evidence="2">
    <name type="scientific">viral metagenome</name>
    <dbReference type="NCBI Taxonomy" id="1070528"/>
    <lineage>
        <taxon>unclassified sequences</taxon>
        <taxon>metagenomes</taxon>
        <taxon>organismal metagenomes</taxon>
    </lineage>
</organism>
<accession>A0A6C0I5W9</accession>
<name>A0A6C0I5W9_9ZZZZ</name>
<proteinExistence type="predicted"/>
<evidence type="ECO:0000313" key="2">
    <source>
        <dbReference type="EMBL" id="QHT87756.1"/>
    </source>
</evidence>
<feature type="compositionally biased region" description="Low complexity" evidence="1">
    <location>
        <begin position="1"/>
        <end position="14"/>
    </location>
</feature>
<dbReference type="EMBL" id="MN740101">
    <property type="protein sequence ID" value="QHT87756.1"/>
    <property type="molecule type" value="Genomic_DNA"/>
</dbReference>
<protein>
    <submittedName>
        <fullName evidence="2">Uncharacterized protein</fullName>
    </submittedName>
</protein>
<feature type="region of interest" description="Disordered" evidence="1">
    <location>
        <begin position="1"/>
        <end position="22"/>
    </location>
</feature>
<reference evidence="2" key="1">
    <citation type="journal article" date="2020" name="Nature">
        <title>Giant virus diversity and host interactions through global metagenomics.</title>
        <authorList>
            <person name="Schulz F."/>
            <person name="Roux S."/>
            <person name="Paez-Espino D."/>
            <person name="Jungbluth S."/>
            <person name="Walsh D.A."/>
            <person name="Denef V.J."/>
            <person name="McMahon K.D."/>
            <person name="Konstantinidis K.T."/>
            <person name="Eloe-Fadrosh E.A."/>
            <person name="Kyrpides N.C."/>
            <person name="Woyke T."/>
        </authorList>
    </citation>
    <scope>NUCLEOTIDE SEQUENCE</scope>
    <source>
        <strain evidence="2">GVMAG-M-3300023184-191</strain>
    </source>
</reference>
<sequence>MSASDFSFASNADSKLLDGSFNNNRTSTSFGGKAMFCGNDAINLLSAKPVQPSAKQPSAKLLDNWFNGNSTSVRPKAADAARMTMMPM</sequence>
<dbReference type="AlphaFoldDB" id="A0A6C0I5W9"/>
<evidence type="ECO:0000256" key="1">
    <source>
        <dbReference type="SAM" id="MobiDB-lite"/>
    </source>
</evidence>